<evidence type="ECO:0000313" key="2">
    <source>
        <dbReference type="Proteomes" id="UP000594638"/>
    </source>
</evidence>
<protein>
    <submittedName>
        <fullName evidence="1">Uncharacterized protein</fullName>
    </submittedName>
</protein>
<dbReference type="EMBL" id="CACTIH010007416">
    <property type="protein sequence ID" value="CAA3012900.1"/>
    <property type="molecule type" value="Genomic_DNA"/>
</dbReference>
<evidence type="ECO:0000313" key="1">
    <source>
        <dbReference type="EMBL" id="CAA3012900.1"/>
    </source>
</evidence>
<comment type="caution">
    <text evidence="1">The sequence shown here is derived from an EMBL/GenBank/DDBJ whole genome shotgun (WGS) entry which is preliminary data.</text>
</comment>
<dbReference type="Gramene" id="OE9A094171T1">
    <property type="protein sequence ID" value="OE9A094171C1"/>
    <property type="gene ID" value="OE9A094171"/>
</dbReference>
<accession>A0A8S0U694</accession>
<proteinExistence type="predicted"/>
<gene>
    <name evidence="1" type="ORF">OLEA9_A094171</name>
</gene>
<sequence length="291" mass="33032">MWVEEPESWMRGDLHVPNRTSIRESTDGTLGRKMRLREFEGMLGRNSQSGWEEGLWVVMAIGHGFLIEVKEFLCKLGYLALWLRLLLLLWVEELENWIMGDLYIPNRTSIRESIVATLGGKLRLRELEGKLGWEDEMVRVRREARAVRENSQIGWGEGLWVVMAISNGMLTRPGLLCTTVEAAAPDVDETARVQRKARAISENSQSGWGEGLWVVMGIGKGILTRAGLLLRMWVEKPESWMRGDLHVPNRTSIRESIDDTLVGKMRQREFEGKLGQFVGILEVGGEKGFGL</sequence>
<dbReference type="AlphaFoldDB" id="A0A8S0U694"/>
<keyword evidence="2" id="KW-1185">Reference proteome</keyword>
<reference evidence="1 2" key="1">
    <citation type="submission" date="2019-12" db="EMBL/GenBank/DDBJ databases">
        <authorList>
            <person name="Alioto T."/>
            <person name="Alioto T."/>
            <person name="Gomez Garrido J."/>
        </authorList>
    </citation>
    <scope>NUCLEOTIDE SEQUENCE [LARGE SCALE GENOMIC DNA]</scope>
</reference>
<organism evidence="1 2">
    <name type="scientific">Olea europaea subsp. europaea</name>
    <dbReference type="NCBI Taxonomy" id="158383"/>
    <lineage>
        <taxon>Eukaryota</taxon>
        <taxon>Viridiplantae</taxon>
        <taxon>Streptophyta</taxon>
        <taxon>Embryophyta</taxon>
        <taxon>Tracheophyta</taxon>
        <taxon>Spermatophyta</taxon>
        <taxon>Magnoliopsida</taxon>
        <taxon>eudicotyledons</taxon>
        <taxon>Gunneridae</taxon>
        <taxon>Pentapetalae</taxon>
        <taxon>asterids</taxon>
        <taxon>lamiids</taxon>
        <taxon>Lamiales</taxon>
        <taxon>Oleaceae</taxon>
        <taxon>Oleeae</taxon>
        <taxon>Olea</taxon>
    </lineage>
</organism>
<dbReference type="Proteomes" id="UP000594638">
    <property type="component" value="Unassembled WGS sequence"/>
</dbReference>
<name>A0A8S0U694_OLEEU</name>